<evidence type="ECO:0000313" key="4">
    <source>
        <dbReference type="EMBL" id="CAL6019055.1"/>
    </source>
</evidence>
<dbReference type="Pfam" id="PF12799">
    <property type="entry name" value="LRR_4"/>
    <property type="match status" value="1"/>
</dbReference>
<dbReference type="AlphaFoldDB" id="A0AA86TRW0"/>
<comment type="caution">
    <text evidence="3">The sequence shown here is derived from an EMBL/GenBank/DDBJ whole genome shotgun (WGS) entry which is preliminary data.</text>
</comment>
<organism evidence="3">
    <name type="scientific">Hexamita inflata</name>
    <dbReference type="NCBI Taxonomy" id="28002"/>
    <lineage>
        <taxon>Eukaryota</taxon>
        <taxon>Metamonada</taxon>
        <taxon>Diplomonadida</taxon>
        <taxon>Hexamitidae</taxon>
        <taxon>Hexamitinae</taxon>
        <taxon>Hexamita</taxon>
    </lineage>
</organism>
<accession>A0AA86TRW0</accession>
<evidence type="ECO:0000313" key="5">
    <source>
        <dbReference type="Proteomes" id="UP001642409"/>
    </source>
</evidence>
<sequence length="464" mass="54640">MQKHEQVNSINTNQNYNRKQDNSKQYLNEIQICGQENVIHWVQFLYDEMPQKLSFFDIQNYPKLVNSSVQEILINNNSVQCSKLLVQLQLNIKNEEIITFEECQFSNLKVLRLKNKIHCCQLDLNQIQNLAKYSELQELSIENYNCTIKDASALQFLATVQKLDLINTGLANLDILRPCRNLKECNIINENIDLSRRQMELKDGNMTIKQFNQLLTLDVIQTMFINKLVIKDCQQLTTIVSSRSLNELVITINVLKQINLINFDNLKVLIIINNPDLFQNILLNSEVRIYVKTYQLSNIYLFNFNQLRLLKQLTKIQINYCSLGNIDVFRGFKNLKELNLANNNIVYLDPLEKLTQLTYLDVSNNYIQDFTVLKEHSNFKRYIFGVQNNISVKIMKYTNKIRIIYLATTELNNMIDQRVAFKQRFKNIKQQVKQMQQQHVSSFTSITYSVIQIFQYLNNFDFSQ</sequence>
<dbReference type="EMBL" id="CAXDID020000082">
    <property type="protein sequence ID" value="CAL6019055.1"/>
    <property type="molecule type" value="Genomic_DNA"/>
</dbReference>
<dbReference type="InterPro" id="IPR001611">
    <property type="entry name" value="Leu-rich_rpt"/>
</dbReference>
<evidence type="ECO:0000256" key="1">
    <source>
        <dbReference type="ARBA" id="ARBA00022614"/>
    </source>
</evidence>
<protein>
    <submittedName>
        <fullName evidence="3">Leucine rich repeats-containing protein</fullName>
    </submittedName>
    <submittedName>
        <fullName evidence="4">Leucine_rich repeats-containing protein</fullName>
    </submittedName>
</protein>
<dbReference type="InterPro" id="IPR032675">
    <property type="entry name" value="LRR_dom_sf"/>
</dbReference>
<reference evidence="3" key="1">
    <citation type="submission" date="2023-06" db="EMBL/GenBank/DDBJ databases">
        <authorList>
            <person name="Kurt Z."/>
        </authorList>
    </citation>
    <scope>NUCLEOTIDE SEQUENCE</scope>
</reference>
<gene>
    <name evidence="3" type="ORF">HINF_LOCUS13906</name>
    <name evidence="4" type="ORF">HINF_LOCUS26763</name>
</gene>
<dbReference type="EMBL" id="CATOUU010000367">
    <property type="protein sequence ID" value="CAI9926261.1"/>
    <property type="molecule type" value="Genomic_DNA"/>
</dbReference>
<evidence type="ECO:0000313" key="3">
    <source>
        <dbReference type="EMBL" id="CAI9926261.1"/>
    </source>
</evidence>
<keyword evidence="1" id="KW-0433">Leucine-rich repeat</keyword>
<dbReference type="Gene3D" id="3.80.10.10">
    <property type="entry name" value="Ribonuclease Inhibitor"/>
    <property type="match status" value="1"/>
</dbReference>
<keyword evidence="2" id="KW-0677">Repeat</keyword>
<keyword evidence="5" id="KW-1185">Reference proteome</keyword>
<proteinExistence type="predicted"/>
<dbReference type="SUPFAM" id="SSF52058">
    <property type="entry name" value="L domain-like"/>
    <property type="match status" value="1"/>
</dbReference>
<dbReference type="PROSITE" id="PS51450">
    <property type="entry name" value="LRR"/>
    <property type="match status" value="2"/>
</dbReference>
<dbReference type="Proteomes" id="UP001642409">
    <property type="component" value="Unassembled WGS sequence"/>
</dbReference>
<dbReference type="InterPro" id="IPR025875">
    <property type="entry name" value="Leu-rich_rpt_4"/>
</dbReference>
<name>A0AA86TRW0_9EUKA</name>
<reference evidence="4 5" key="2">
    <citation type="submission" date="2024-07" db="EMBL/GenBank/DDBJ databases">
        <authorList>
            <person name="Akdeniz Z."/>
        </authorList>
    </citation>
    <scope>NUCLEOTIDE SEQUENCE [LARGE SCALE GENOMIC DNA]</scope>
</reference>
<evidence type="ECO:0000256" key="2">
    <source>
        <dbReference type="ARBA" id="ARBA00022737"/>
    </source>
</evidence>